<evidence type="ECO:0000256" key="2">
    <source>
        <dbReference type="ARBA" id="ARBA00012438"/>
    </source>
</evidence>
<evidence type="ECO:0000256" key="4">
    <source>
        <dbReference type="PROSITE-ProRule" id="PRU00169"/>
    </source>
</evidence>
<dbReference type="SMART" id="SM00388">
    <property type="entry name" value="HisKA"/>
    <property type="match status" value="1"/>
</dbReference>
<dbReference type="InterPro" id="IPR036097">
    <property type="entry name" value="HisK_dim/P_sf"/>
</dbReference>
<evidence type="ECO:0000259" key="7">
    <source>
        <dbReference type="PROSITE" id="PS50110"/>
    </source>
</evidence>
<dbReference type="PRINTS" id="PR00344">
    <property type="entry name" value="BCTRLSENSOR"/>
</dbReference>
<dbReference type="PROSITE" id="PS50110">
    <property type="entry name" value="RESPONSE_REGULATORY"/>
    <property type="match status" value="1"/>
</dbReference>
<reference evidence="8 9" key="1">
    <citation type="submission" date="2017-11" db="EMBL/GenBank/DDBJ databases">
        <title>Draft genome sequence of Mitsuaria sp. HWN-4.</title>
        <authorList>
            <person name="Gundlapally S.R."/>
        </authorList>
    </citation>
    <scope>NUCLEOTIDE SEQUENCE [LARGE SCALE GENOMIC DNA]</scope>
    <source>
        <strain evidence="8 9">HWN-4</strain>
    </source>
</reference>
<organism evidence="8 9">
    <name type="scientific">Roseateles chitinivorans</name>
    <dbReference type="NCBI Taxonomy" id="2917965"/>
    <lineage>
        <taxon>Bacteria</taxon>
        <taxon>Pseudomonadati</taxon>
        <taxon>Pseudomonadota</taxon>
        <taxon>Betaproteobacteria</taxon>
        <taxon>Burkholderiales</taxon>
        <taxon>Sphaerotilaceae</taxon>
        <taxon>Roseateles</taxon>
    </lineage>
</organism>
<dbReference type="Pfam" id="PF02518">
    <property type="entry name" value="HATPase_c"/>
    <property type="match status" value="1"/>
</dbReference>
<evidence type="ECO:0000256" key="1">
    <source>
        <dbReference type="ARBA" id="ARBA00000085"/>
    </source>
</evidence>
<keyword evidence="9" id="KW-1185">Reference proteome</keyword>
<comment type="catalytic activity">
    <reaction evidence="1">
        <text>ATP + protein L-histidine = ADP + protein N-phospho-L-histidine.</text>
        <dbReference type="EC" id="2.7.13.3"/>
    </reaction>
</comment>
<name>A0A2G9CBA0_9BURK</name>
<dbReference type="InterPro" id="IPR003661">
    <property type="entry name" value="HisK_dim/P_dom"/>
</dbReference>
<feature type="domain" description="Histidine kinase" evidence="6">
    <location>
        <begin position="156"/>
        <end position="369"/>
    </location>
</feature>
<dbReference type="InterPro" id="IPR011006">
    <property type="entry name" value="CheY-like_superfamily"/>
</dbReference>
<feature type="modified residue" description="4-aspartylphosphate" evidence="4">
    <location>
        <position position="58"/>
    </location>
</feature>
<keyword evidence="3 4" id="KW-0597">Phosphoprotein</keyword>
<evidence type="ECO:0000256" key="5">
    <source>
        <dbReference type="SAM" id="Coils"/>
    </source>
</evidence>
<dbReference type="RefSeq" id="WP_099861058.1">
    <property type="nucleotide sequence ID" value="NZ_PEOG01000017.1"/>
</dbReference>
<dbReference type="Gene3D" id="3.30.565.10">
    <property type="entry name" value="Histidine kinase-like ATPase, C-terminal domain"/>
    <property type="match status" value="1"/>
</dbReference>
<dbReference type="AlphaFoldDB" id="A0A2G9CBA0"/>
<feature type="coiled-coil region" evidence="5">
    <location>
        <begin position="122"/>
        <end position="152"/>
    </location>
</feature>
<dbReference type="Proteomes" id="UP000231501">
    <property type="component" value="Unassembled WGS sequence"/>
</dbReference>
<dbReference type="CDD" id="cd00075">
    <property type="entry name" value="HATPase"/>
    <property type="match status" value="1"/>
</dbReference>
<dbReference type="PANTHER" id="PTHR43547:SF2">
    <property type="entry name" value="HYBRID SIGNAL TRANSDUCTION HISTIDINE KINASE C"/>
    <property type="match status" value="1"/>
</dbReference>
<dbReference type="InterPro" id="IPR036890">
    <property type="entry name" value="HATPase_C_sf"/>
</dbReference>
<dbReference type="InterPro" id="IPR005467">
    <property type="entry name" value="His_kinase_dom"/>
</dbReference>
<dbReference type="SUPFAM" id="SSF55874">
    <property type="entry name" value="ATPase domain of HSP90 chaperone/DNA topoisomerase II/histidine kinase"/>
    <property type="match status" value="1"/>
</dbReference>
<dbReference type="CDD" id="cd17574">
    <property type="entry name" value="REC_OmpR"/>
    <property type="match status" value="1"/>
</dbReference>
<dbReference type="InterPro" id="IPR001789">
    <property type="entry name" value="Sig_transdc_resp-reg_receiver"/>
</dbReference>
<evidence type="ECO:0000313" key="9">
    <source>
        <dbReference type="Proteomes" id="UP000231501"/>
    </source>
</evidence>
<dbReference type="CDD" id="cd00082">
    <property type="entry name" value="HisKA"/>
    <property type="match status" value="1"/>
</dbReference>
<dbReference type="Pfam" id="PF00512">
    <property type="entry name" value="HisKA"/>
    <property type="match status" value="1"/>
</dbReference>
<evidence type="ECO:0000313" key="8">
    <source>
        <dbReference type="EMBL" id="PIM53706.1"/>
    </source>
</evidence>
<evidence type="ECO:0000256" key="3">
    <source>
        <dbReference type="ARBA" id="ARBA00022553"/>
    </source>
</evidence>
<protein>
    <recommendedName>
        <fullName evidence="2">histidine kinase</fullName>
        <ecNumber evidence="2">2.7.13.3</ecNumber>
    </recommendedName>
</protein>
<dbReference type="InterPro" id="IPR004358">
    <property type="entry name" value="Sig_transdc_His_kin-like_C"/>
</dbReference>
<dbReference type="Gene3D" id="3.40.50.2300">
    <property type="match status" value="1"/>
</dbReference>
<dbReference type="Gene3D" id="1.10.287.130">
    <property type="match status" value="1"/>
</dbReference>
<dbReference type="SUPFAM" id="SSF47384">
    <property type="entry name" value="Homodimeric domain of signal transducing histidine kinase"/>
    <property type="match status" value="1"/>
</dbReference>
<dbReference type="EC" id="2.7.13.3" evidence="2"/>
<evidence type="ECO:0000259" key="6">
    <source>
        <dbReference type="PROSITE" id="PS50109"/>
    </source>
</evidence>
<sequence>MDAAQATGGRTVLLVDDDSAHRYALRRRLELAGFAVVEAADGTEALRQATGVDAVILDVLLPDISGYEVCRQLRALESGAAVPIVLVSGVYIAEDDQVRGLKGGADAYLTRPVDDEVLVANLHALLRQHDTLRALSEALEQKRRDEERARDLFLAILGHDLRNPLDAIAMSSELLARAPVAASTTQKMAARITAAARRMAHMLDDIQDYARSQLDAELLLRRAPQRLGALALAAIDEVRGAYPGITVDAVHEAPDEGWWDGDRLARVIANLLRNAVEHGAVGRPIVVRTEARGAWRHLSVRNEGAPIPDAVRARLFEPLVRGGAQAPAAGNMGLGLFVCRVIVEAHGGRIVVETGAAGTEFRIELPAQPS</sequence>
<dbReference type="GO" id="GO:0000155">
    <property type="term" value="F:phosphorelay sensor kinase activity"/>
    <property type="evidence" value="ECO:0007669"/>
    <property type="project" value="InterPro"/>
</dbReference>
<dbReference type="SUPFAM" id="SSF52172">
    <property type="entry name" value="CheY-like"/>
    <property type="match status" value="1"/>
</dbReference>
<dbReference type="PROSITE" id="PS50109">
    <property type="entry name" value="HIS_KIN"/>
    <property type="match status" value="1"/>
</dbReference>
<dbReference type="OrthoDB" id="9812260at2"/>
<dbReference type="SMART" id="SM00387">
    <property type="entry name" value="HATPase_c"/>
    <property type="match status" value="1"/>
</dbReference>
<feature type="domain" description="Response regulatory" evidence="7">
    <location>
        <begin position="11"/>
        <end position="126"/>
    </location>
</feature>
<keyword evidence="5" id="KW-0175">Coiled coil</keyword>
<dbReference type="EMBL" id="PEOG01000017">
    <property type="protein sequence ID" value="PIM53706.1"/>
    <property type="molecule type" value="Genomic_DNA"/>
</dbReference>
<gene>
    <name evidence="8" type="ORF">CS062_08065</name>
</gene>
<dbReference type="PANTHER" id="PTHR43547">
    <property type="entry name" value="TWO-COMPONENT HISTIDINE KINASE"/>
    <property type="match status" value="1"/>
</dbReference>
<dbReference type="SMART" id="SM00448">
    <property type="entry name" value="REC"/>
    <property type="match status" value="1"/>
</dbReference>
<proteinExistence type="predicted"/>
<dbReference type="InterPro" id="IPR003594">
    <property type="entry name" value="HATPase_dom"/>
</dbReference>
<accession>A0A2G9CBA0</accession>
<comment type="caution">
    <text evidence="8">The sequence shown here is derived from an EMBL/GenBank/DDBJ whole genome shotgun (WGS) entry which is preliminary data.</text>
</comment>
<dbReference type="Pfam" id="PF00072">
    <property type="entry name" value="Response_reg"/>
    <property type="match status" value="1"/>
</dbReference>